<feature type="region of interest" description="Disordered" evidence="2">
    <location>
        <begin position="381"/>
        <end position="421"/>
    </location>
</feature>
<feature type="region of interest" description="Disordered" evidence="2">
    <location>
        <begin position="229"/>
        <end position="279"/>
    </location>
</feature>
<feature type="compositionally biased region" description="Polar residues" evidence="2">
    <location>
        <begin position="1"/>
        <end position="12"/>
    </location>
</feature>
<feature type="compositionally biased region" description="Low complexity" evidence="2">
    <location>
        <begin position="584"/>
        <end position="594"/>
    </location>
</feature>
<feature type="region of interest" description="Disordered" evidence="2">
    <location>
        <begin position="1"/>
        <end position="111"/>
    </location>
</feature>
<dbReference type="Proteomes" id="UP000178129">
    <property type="component" value="Unassembled WGS sequence"/>
</dbReference>
<accession>A0A1E1KTR7</accession>
<feature type="compositionally biased region" description="Polar residues" evidence="2">
    <location>
        <begin position="884"/>
        <end position="902"/>
    </location>
</feature>
<gene>
    <name evidence="3" type="ORF">RCO7_02070</name>
</gene>
<evidence type="ECO:0000313" key="3">
    <source>
        <dbReference type="EMBL" id="CZT01428.1"/>
    </source>
</evidence>
<dbReference type="GO" id="GO:0007623">
    <property type="term" value="P:circadian rhythm"/>
    <property type="evidence" value="ECO:0007669"/>
    <property type="project" value="InterPro"/>
</dbReference>
<feature type="compositionally biased region" description="Acidic residues" evidence="2">
    <location>
        <begin position="863"/>
        <end position="874"/>
    </location>
</feature>
<dbReference type="GO" id="GO:0006355">
    <property type="term" value="P:regulation of DNA-templated transcription"/>
    <property type="evidence" value="ECO:0007669"/>
    <property type="project" value="InterPro"/>
</dbReference>
<evidence type="ECO:0000256" key="1">
    <source>
        <dbReference type="SAM" id="Coils"/>
    </source>
</evidence>
<organism evidence="3 4">
    <name type="scientific">Rhynchosporium graminicola</name>
    <dbReference type="NCBI Taxonomy" id="2792576"/>
    <lineage>
        <taxon>Eukaryota</taxon>
        <taxon>Fungi</taxon>
        <taxon>Dikarya</taxon>
        <taxon>Ascomycota</taxon>
        <taxon>Pezizomycotina</taxon>
        <taxon>Leotiomycetes</taxon>
        <taxon>Helotiales</taxon>
        <taxon>Ploettnerulaceae</taxon>
        <taxon>Rhynchosporium</taxon>
    </lineage>
</organism>
<feature type="compositionally biased region" description="Basic and acidic residues" evidence="2">
    <location>
        <begin position="759"/>
        <end position="774"/>
    </location>
</feature>
<dbReference type="InParanoid" id="A0A1E1KTR7"/>
<feature type="compositionally biased region" description="Basic and acidic residues" evidence="2">
    <location>
        <begin position="69"/>
        <end position="78"/>
    </location>
</feature>
<dbReference type="Pfam" id="PF09421">
    <property type="entry name" value="FRQ"/>
    <property type="match status" value="1"/>
</dbReference>
<keyword evidence="4" id="KW-1185">Reference proteome</keyword>
<protein>
    <recommendedName>
        <fullName evidence="5">Frequency clock protein</fullName>
    </recommendedName>
</protein>
<sequence>MVASSGEPQPGSQYRPHPRRPPPQLSVSLRHNGPAQNDKTVEAQSHVAGISVRPLKRLPSDESYDSSEGAERWFDHANKRPGKGLGFPRTEDDEPPYFLPHDSSKDSKEESLDIARLQTAQVASQQQRVQRSITGDSSVGDYRSVIDDLTIENRKLKQEIRKLKKSSETHLQKDRLFDVRIHGKLSARKRRELEELLGSFASNIDDSTKKDASLSKKSKYTSLGDTKSFAAKHSTSSSTSNSRPLDSAYASMSTSGPTSLSTPTNGPGMDRSNSSVPVKTDQSIHNFLHNIPEGLLPKHSPLLTERQKKKLVVQKLEELFTGRKGIIVGDHSQPLQQQEVSASAAKADRAANHDGLIPLEGLREAHILPYVMDVDSGKSKDLVGHSGNENTAEAYTSDVSGEASPEISTPGQRPTRPLDLDPDRAQVPSENIDYIRHLGLSTPKFNSDTSSDSATAADADGWIYLNLLVSMAQLHIINVTPDFVREALLDVSEKFQVSRDGKRVKWRGGTQGTRMGSDDMKDFAANQTVEDSYSLREPSKKRRKVDGGHFAPVPIEAPDAELSHYKTVQPLHYKPLFKHAESFGSSVSSNESESPFGYDTGNEDTQENGLVDPQASRGDPSQKSTREKQEAGVLVYYAGAKFYTDLSGDPDPSSTPLHFSGVSTDGYYSSNRRAIGQITRESAPPVERTQSGSLLPFRPFKDYSKGASIPGLEEPRPRTPELLDEETDDDQFVDKFAGGTAPLNRQQDFDSTGLGGTRPADHFIMKVETRRTTRDGSQPGKQQGLASSASGHKKSTVPRSTLDSFFDRGGKGHRARYVSFPISSKASVVENLPVQTEILSLHTRQLEPSELPPPLGYHTALDSDSDCSDSDSDGDGNASSQSSRSQNKRTSPQHQNSNTSPKHPSWAQRYPDGGFSDGDESDNEEDDGDGDGSIDILAEARKHDPETVAAKEMEFEMAIDDKGTDAATVNDSIASTRPRGWRRNLNGGLRRTSTMSMDEEDEDD</sequence>
<name>A0A1E1KTR7_9HELO</name>
<feature type="region of interest" description="Disordered" evidence="2">
    <location>
        <begin position="584"/>
        <end position="629"/>
    </location>
</feature>
<reference evidence="4" key="1">
    <citation type="submission" date="2016-03" db="EMBL/GenBank/DDBJ databases">
        <authorList>
            <person name="Ploux O."/>
        </authorList>
    </citation>
    <scope>NUCLEOTIDE SEQUENCE [LARGE SCALE GENOMIC DNA]</scope>
    <source>
        <strain evidence="4">UK7</strain>
    </source>
</reference>
<proteinExistence type="predicted"/>
<dbReference type="STRING" id="914237.A0A1E1KTR7"/>
<feature type="compositionally biased region" description="Polar residues" evidence="2">
    <location>
        <begin position="387"/>
        <end position="399"/>
    </location>
</feature>
<feature type="compositionally biased region" description="Acidic residues" evidence="2">
    <location>
        <begin position="917"/>
        <end position="932"/>
    </location>
</feature>
<feature type="coiled-coil region" evidence="1">
    <location>
        <begin position="139"/>
        <end position="173"/>
    </location>
</feature>
<dbReference type="AlphaFoldDB" id="A0A1E1KTR7"/>
<feature type="compositionally biased region" description="Basic and acidic residues" evidence="2">
    <location>
        <begin position="102"/>
        <end position="111"/>
    </location>
</feature>
<feature type="compositionally biased region" description="Basic and acidic residues" evidence="2">
    <location>
        <begin position="938"/>
        <end position="947"/>
    </location>
</feature>
<feature type="region of interest" description="Disordered" evidence="2">
    <location>
        <begin position="845"/>
        <end position="947"/>
    </location>
</feature>
<dbReference type="GO" id="GO:0005737">
    <property type="term" value="C:cytoplasm"/>
    <property type="evidence" value="ECO:0007669"/>
    <property type="project" value="InterPro"/>
</dbReference>
<evidence type="ECO:0000256" key="2">
    <source>
        <dbReference type="SAM" id="MobiDB-lite"/>
    </source>
</evidence>
<feature type="compositionally biased region" description="Low complexity" evidence="2">
    <location>
        <begin position="253"/>
        <end position="268"/>
    </location>
</feature>
<comment type="caution">
    <text evidence="3">The sequence shown here is derived from an EMBL/GenBank/DDBJ whole genome shotgun (WGS) entry which is preliminary data.</text>
</comment>
<evidence type="ECO:0000313" key="4">
    <source>
        <dbReference type="Proteomes" id="UP000178129"/>
    </source>
</evidence>
<evidence type="ECO:0008006" key="5">
    <source>
        <dbReference type="Google" id="ProtNLM"/>
    </source>
</evidence>
<feature type="region of interest" description="Disordered" evidence="2">
    <location>
        <begin position="738"/>
        <end position="810"/>
    </location>
</feature>
<feature type="compositionally biased region" description="Polar residues" evidence="2">
    <location>
        <begin position="25"/>
        <end position="38"/>
    </location>
</feature>
<keyword evidence="1" id="KW-0175">Coiled coil</keyword>
<dbReference type="InterPro" id="IPR018554">
    <property type="entry name" value="FRQ"/>
</dbReference>
<feature type="compositionally biased region" description="Polar residues" evidence="2">
    <location>
        <begin position="775"/>
        <end position="790"/>
    </location>
</feature>
<feature type="region of interest" description="Disordered" evidence="2">
    <location>
        <begin position="682"/>
        <end position="719"/>
    </location>
</feature>
<feature type="region of interest" description="Disordered" evidence="2">
    <location>
        <begin position="529"/>
        <end position="552"/>
    </location>
</feature>
<dbReference type="EMBL" id="FJUW01000022">
    <property type="protein sequence ID" value="CZT01428.1"/>
    <property type="molecule type" value="Genomic_DNA"/>
</dbReference>
<feature type="region of interest" description="Disordered" evidence="2">
    <location>
        <begin position="978"/>
        <end position="1004"/>
    </location>
</feature>
<dbReference type="GO" id="GO:0005634">
    <property type="term" value="C:nucleus"/>
    <property type="evidence" value="ECO:0007669"/>
    <property type="project" value="InterPro"/>
</dbReference>